<reference evidence="2" key="2">
    <citation type="submission" date="2020-09" db="EMBL/GenBank/DDBJ databases">
        <authorList>
            <person name="Sun Q."/>
            <person name="Zhou Y."/>
        </authorList>
    </citation>
    <scope>NUCLEOTIDE SEQUENCE</scope>
    <source>
        <strain evidence="2">CGMCC 1.7086</strain>
    </source>
</reference>
<dbReference type="EMBL" id="BMLS01000001">
    <property type="protein sequence ID" value="GGO66041.1"/>
    <property type="molecule type" value="Genomic_DNA"/>
</dbReference>
<gene>
    <name evidence="2" type="ORF">GCM10010982_09310</name>
</gene>
<dbReference type="PANTHER" id="PTHR21366:SF14">
    <property type="entry name" value="GLYOXALASE DOMAIN-CONTAINING PROTEIN 5"/>
    <property type="match status" value="1"/>
</dbReference>
<evidence type="ECO:0000259" key="1">
    <source>
        <dbReference type="PROSITE" id="PS51819"/>
    </source>
</evidence>
<dbReference type="PANTHER" id="PTHR21366">
    <property type="entry name" value="GLYOXALASE FAMILY PROTEIN"/>
    <property type="match status" value="1"/>
</dbReference>
<dbReference type="PROSITE" id="PS51819">
    <property type="entry name" value="VOC"/>
    <property type="match status" value="1"/>
</dbReference>
<keyword evidence="2" id="KW-0223">Dioxygenase</keyword>
<proteinExistence type="predicted"/>
<dbReference type="SUPFAM" id="SSF54593">
    <property type="entry name" value="Glyoxalase/Bleomycin resistance protein/Dihydroxybiphenyl dioxygenase"/>
    <property type="match status" value="1"/>
</dbReference>
<dbReference type="AlphaFoldDB" id="A0A917YTM8"/>
<dbReference type="Proteomes" id="UP000606935">
    <property type="component" value="Unassembled WGS sequence"/>
</dbReference>
<feature type="domain" description="VOC" evidence="1">
    <location>
        <begin position="6"/>
        <end position="133"/>
    </location>
</feature>
<organism evidence="2 3">
    <name type="scientific">Bowmanella pacifica</name>
    <dbReference type="NCBI Taxonomy" id="502051"/>
    <lineage>
        <taxon>Bacteria</taxon>
        <taxon>Pseudomonadati</taxon>
        <taxon>Pseudomonadota</taxon>
        <taxon>Gammaproteobacteria</taxon>
        <taxon>Alteromonadales</taxon>
        <taxon>Alteromonadaceae</taxon>
        <taxon>Bowmanella</taxon>
    </lineage>
</organism>
<keyword evidence="2" id="KW-0560">Oxidoreductase</keyword>
<dbReference type="GO" id="GO:0051213">
    <property type="term" value="F:dioxygenase activity"/>
    <property type="evidence" value="ECO:0007669"/>
    <property type="project" value="UniProtKB-KW"/>
</dbReference>
<evidence type="ECO:0000313" key="2">
    <source>
        <dbReference type="EMBL" id="GGO66041.1"/>
    </source>
</evidence>
<sequence>MVNIQAIDHLVLRVVDLERSVHFYQQVLGCEVVKRQAHLGLVHLRAGSSLIDLISLVGKLGQQGGRGPGVEGHNVDHFCLRIEPFDEAGLVAHLAAFGITPLGPASLNFGAEGQGLSLYFKDPDNNIIELKGPAFPAG</sequence>
<dbReference type="Pfam" id="PF00903">
    <property type="entry name" value="Glyoxalase"/>
    <property type="match status" value="1"/>
</dbReference>
<dbReference type="Gene3D" id="3.10.180.10">
    <property type="entry name" value="2,3-Dihydroxybiphenyl 1,2-Dioxygenase, domain 1"/>
    <property type="match status" value="1"/>
</dbReference>
<reference evidence="2" key="1">
    <citation type="journal article" date="2014" name="Int. J. Syst. Evol. Microbiol.">
        <title>Complete genome sequence of Corynebacterium casei LMG S-19264T (=DSM 44701T), isolated from a smear-ripened cheese.</title>
        <authorList>
            <consortium name="US DOE Joint Genome Institute (JGI-PGF)"/>
            <person name="Walter F."/>
            <person name="Albersmeier A."/>
            <person name="Kalinowski J."/>
            <person name="Ruckert C."/>
        </authorList>
    </citation>
    <scope>NUCLEOTIDE SEQUENCE</scope>
    <source>
        <strain evidence="2">CGMCC 1.7086</strain>
    </source>
</reference>
<evidence type="ECO:0000313" key="3">
    <source>
        <dbReference type="Proteomes" id="UP000606935"/>
    </source>
</evidence>
<keyword evidence="3" id="KW-1185">Reference proteome</keyword>
<accession>A0A917YTM8</accession>
<dbReference type="InterPro" id="IPR029068">
    <property type="entry name" value="Glyas_Bleomycin-R_OHBP_Dase"/>
</dbReference>
<dbReference type="InterPro" id="IPR050383">
    <property type="entry name" value="GlyoxalaseI/FosfomycinResist"/>
</dbReference>
<protein>
    <submittedName>
        <fullName evidence="2">Ring-cleaving dioxygenase</fullName>
    </submittedName>
</protein>
<comment type="caution">
    <text evidence="2">The sequence shown here is derived from an EMBL/GenBank/DDBJ whole genome shotgun (WGS) entry which is preliminary data.</text>
</comment>
<dbReference type="RefSeq" id="WP_188690954.1">
    <property type="nucleotide sequence ID" value="NZ_BMLS01000001.1"/>
</dbReference>
<dbReference type="InterPro" id="IPR004360">
    <property type="entry name" value="Glyas_Fos-R_dOase_dom"/>
</dbReference>
<name>A0A917YTM8_9ALTE</name>
<dbReference type="InterPro" id="IPR037523">
    <property type="entry name" value="VOC_core"/>
</dbReference>